<keyword evidence="3" id="KW-0479">Metal-binding</keyword>
<dbReference type="CDD" id="cd02968">
    <property type="entry name" value="SCO"/>
    <property type="match status" value="1"/>
</dbReference>
<comment type="similarity">
    <text evidence="1">Belongs to the SCO1/2 family.</text>
</comment>
<feature type="binding site" evidence="3">
    <location>
        <position position="157"/>
    </location>
    <ligand>
        <name>Cu cation</name>
        <dbReference type="ChEBI" id="CHEBI:23378"/>
    </ligand>
</feature>
<dbReference type="AlphaFoldDB" id="A0A1Q8Q480"/>
<name>A0A1Q8Q480_9BACI</name>
<dbReference type="Gene3D" id="3.40.30.10">
    <property type="entry name" value="Glutaredoxin"/>
    <property type="match status" value="1"/>
</dbReference>
<keyword evidence="4" id="KW-1015">Disulfide bond</keyword>
<proteinExistence type="inferred from homology"/>
<keyword evidence="2 3" id="KW-0186">Copper</keyword>
<evidence type="ECO:0000256" key="2">
    <source>
        <dbReference type="ARBA" id="ARBA00023008"/>
    </source>
</evidence>
<feature type="disulfide bond" description="Redox-active" evidence="4">
    <location>
        <begin position="66"/>
        <end position="70"/>
    </location>
</feature>
<dbReference type="PROSITE" id="PS51352">
    <property type="entry name" value="THIOREDOXIN_2"/>
    <property type="match status" value="1"/>
</dbReference>
<dbReference type="OrthoDB" id="9811998at2"/>
<gene>
    <name evidence="6" type="ORF">BTO30_11270</name>
</gene>
<evidence type="ECO:0000256" key="3">
    <source>
        <dbReference type="PIRSR" id="PIRSR603782-1"/>
    </source>
</evidence>
<dbReference type="GO" id="GO:0046872">
    <property type="term" value="F:metal ion binding"/>
    <property type="evidence" value="ECO:0007669"/>
    <property type="project" value="UniProtKB-KW"/>
</dbReference>
<dbReference type="Pfam" id="PF02630">
    <property type="entry name" value="SCO1-SenC"/>
    <property type="match status" value="1"/>
</dbReference>
<evidence type="ECO:0000259" key="5">
    <source>
        <dbReference type="PROSITE" id="PS51352"/>
    </source>
</evidence>
<evidence type="ECO:0000256" key="1">
    <source>
        <dbReference type="ARBA" id="ARBA00010996"/>
    </source>
</evidence>
<protein>
    <submittedName>
        <fullName evidence="6">Cytochrome c oxidase assembly protein</fullName>
    </submittedName>
</protein>
<accession>A0A1Q8Q480</accession>
<reference evidence="6 7" key="1">
    <citation type="submission" date="2016-12" db="EMBL/GenBank/DDBJ databases">
        <title>Domibacillus antri genome sequencing.</title>
        <authorList>
            <person name="Verma A."/>
            <person name="Krishnamurthi S."/>
        </authorList>
    </citation>
    <scope>NUCLEOTIDE SEQUENCE [LARGE SCALE GENOMIC DNA]</scope>
    <source>
        <strain evidence="6 7">XD80</strain>
    </source>
</reference>
<dbReference type="PROSITE" id="PS51257">
    <property type="entry name" value="PROKAR_LIPOPROTEIN"/>
    <property type="match status" value="1"/>
</dbReference>
<dbReference type="RefSeq" id="WP_075398838.1">
    <property type="nucleotide sequence ID" value="NZ_MSDU01000023.1"/>
</dbReference>
<sequence length="195" mass="22056">MYRSFPLIIFISVAVLIIAGCSSSKVKGNMDVEVSTFSHVNQEGKQVSLKDLKGTVWLASFIFTNCKTVCPPMTKNMSDLQKQLNEEGVEDYRIISFSVDPKNDTPEKLKEYISKYEADDTNWDLLTGYDDEYISDFAKGSFQTLVMPEPESDQIMHGTSFYLINKEGRVIKSYSGNIDVPFDEIVSDVKQLSKE</sequence>
<dbReference type="PANTHER" id="PTHR12151:SF25">
    <property type="entry name" value="LINALOOL DEHYDRATASE_ISOMERASE DOMAIN-CONTAINING PROTEIN"/>
    <property type="match status" value="1"/>
</dbReference>
<keyword evidence="7" id="KW-1185">Reference proteome</keyword>
<dbReference type="PANTHER" id="PTHR12151">
    <property type="entry name" value="ELECTRON TRANSPORT PROTIN SCO1/SENC FAMILY MEMBER"/>
    <property type="match status" value="1"/>
</dbReference>
<feature type="binding site" evidence="3">
    <location>
        <position position="66"/>
    </location>
    <ligand>
        <name>Cu cation</name>
        <dbReference type="ChEBI" id="CHEBI:23378"/>
    </ligand>
</feature>
<feature type="binding site" evidence="3">
    <location>
        <position position="70"/>
    </location>
    <ligand>
        <name>Cu cation</name>
        <dbReference type="ChEBI" id="CHEBI:23378"/>
    </ligand>
</feature>
<evidence type="ECO:0000313" key="7">
    <source>
        <dbReference type="Proteomes" id="UP000185568"/>
    </source>
</evidence>
<dbReference type="InterPro" id="IPR013766">
    <property type="entry name" value="Thioredoxin_domain"/>
</dbReference>
<organism evidence="6 7">
    <name type="scientific">Domibacillus antri</name>
    <dbReference type="NCBI Taxonomy" id="1714264"/>
    <lineage>
        <taxon>Bacteria</taxon>
        <taxon>Bacillati</taxon>
        <taxon>Bacillota</taxon>
        <taxon>Bacilli</taxon>
        <taxon>Bacillales</taxon>
        <taxon>Bacillaceae</taxon>
        <taxon>Domibacillus</taxon>
    </lineage>
</organism>
<dbReference type="InterPro" id="IPR036249">
    <property type="entry name" value="Thioredoxin-like_sf"/>
</dbReference>
<dbReference type="SUPFAM" id="SSF52833">
    <property type="entry name" value="Thioredoxin-like"/>
    <property type="match status" value="1"/>
</dbReference>
<evidence type="ECO:0000313" key="6">
    <source>
        <dbReference type="EMBL" id="OLN22150.1"/>
    </source>
</evidence>
<dbReference type="Proteomes" id="UP000185568">
    <property type="component" value="Unassembled WGS sequence"/>
</dbReference>
<dbReference type="STRING" id="1714264.BTO30_11270"/>
<dbReference type="InterPro" id="IPR003782">
    <property type="entry name" value="SCO1/SenC"/>
</dbReference>
<comment type="caution">
    <text evidence="6">The sequence shown here is derived from an EMBL/GenBank/DDBJ whole genome shotgun (WGS) entry which is preliminary data.</text>
</comment>
<feature type="domain" description="Thioredoxin" evidence="5">
    <location>
        <begin position="28"/>
        <end position="194"/>
    </location>
</feature>
<evidence type="ECO:0000256" key="4">
    <source>
        <dbReference type="PIRSR" id="PIRSR603782-2"/>
    </source>
</evidence>
<dbReference type="EMBL" id="MSDU01000023">
    <property type="protein sequence ID" value="OLN22150.1"/>
    <property type="molecule type" value="Genomic_DNA"/>
</dbReference>